<proteinExistence type="predicted"/>
<accession>A0ABX3MJK6</accession>
<protein>
    <submittedName>
        <fullName evidence="1">Uncharacterized protein</fullName>
    </submittedName>
</protein>
<dbReference type="EMBL" id="LOKQ01000044">
    <property type="protein sequence ID" value="OOX21087.1"/>
    <property type="molecule type" value="Genomic_DNA"/>
</dbReference>
<reference evidence="1 2" key="1">
    <citation type="submission" date="2015-12" db="EMBL/GenBank/DDBJ databases">
        <authorList>
            <person name="Bansal K."/>
            <person name="Midha S."/>
            <person name="Patil P.B."/>
        </authorList>
    </citation>
    <scope>NUCLEOTIDE SEQUENCE [LARGE SCALE GENOMIC DNA]</scope>
    <source>
        <strain evidence="1 2">LMG558</strain>
    </source>
</reference>
<name>A0ABX3MJK6_9XANT</name>
<evidence type="ECO:0000313" key="1">
    <source>
        <dbReference type="EMBL" id="OOX21087.1"/>
    </source>
</evidence>
<comment type="caution">
    <text evidence="1">The sequence shown here is derived from an EMBL/GenBank/DDBJ whole genome shotgun (WGS) entry which is preliminary data.</text>
</comment>
<gene>
    <name evidence="1" type="ORF">Xcaj_21710</name>
</gene>
<evidence type="ECO:0000313" key="2">
    <source>
        <dbReference type="Proteomes" id="UP000191089"/>
    </source>
</evidence>
<organism evidence="1 2">
    <name type="scientific">Xanthomonas axonopodis pv. cajani</name>
    <dbReference type="NCBI Taxonomy" id="487827"/>
    <lineage>
        <taxon>Bacteria</taxon>
        <taxon>Pseudomonadati</taxon>
        <taxon>Pseudomonadota</taxon>
        <taxon>Gammaproteobacteria</taxon>
        <taxon>Lysobacterales</taxon>
        <taxon>Lysobacteraceae</taxon>
        <taxon>Xanthomonas</taxon>
    </lineage>
</organism>
<keyword evidence="2" id="KW-1185">Reference proteome</keyword>
<sequence length="101" mass="11344">MRLASIRLWAHLLLPGSNTKDALMAEHDGITEGLECDNAAVMAGFTREVFARTTTLDLHLLIRPDTDLDGHFRAWCTDEQEWLRIEGWNFCIQDVNSGASA</sequence>
<dbReference type="Proteomes" id="UP000191089">
    <property type="component" value="Unassembled WGS sequence"/>
</dbReference>